<keyword evidence="3" id="KW-1185">Reference proteome</keyword>
<dbReference type="AlphaFoldDB" id="A0A0R0EM74"/>
<gene>
    <name evidence="1" type="ORF">GLYMA_19G130300</name>
</gene>
<organism evidence="1">
    <name type="scientific">Glycine max</name>
    <name type="common">Soybean</name>
    <name type="synonym">Glycine hispida</name>
    <dbReference type="NCBI Taxonomy" id="3847"/>
    <lineage>
        <taxon>Eukaryota</taxon>
        <taxon>Viridiplantae</taxon>
        <taxon>Streptophyta</taxon>
        <taxon>Embryophyta</taxon>
        <taxon>Tracheophyta</taxon>
        <taxon>Spermatophyta</taxon>
        <taxon>Magnoliopsida</taxon>
        <taxon>eudicotyledons</taxon>
        <taxon>Gunneridae</taxon>
        <taxon>Pentapetalae</taxon>
        <taxon>rosids</taxon>
        <taxon>fabids</taxon>
        <taxon>Fabales</taxon>
        <taxon>Fabaceae</taxon>
        <taxon>Papilionoideae</taxon>
        <taxon>50 kb inversion clade</taxon>
        <taxon>NPAAA clade</taxon>
        <taxon>indigoferoid/millettioid clade</taxon>
        <taxon>Phaseoleae</taxon>
        <taxon>Glycine</taxon>
        <taxon>Glycine subgen. Soja</taxon>
    </lineage>
</organism>
<dbReference type="InParanoid" id="A0A0R0EM74"/>
<name>A0A0R0EM74_SOYBN</name>
<reference evidence="1" key="3">
    <citation type="submission" date="2018-07" db="EMBL/GenBank/DDBJ databases">
        <title>WGS assembly of Glycine max.</title>
        <authorList>
            <person name="Schmutz J."/>
            <person name="Cannon S."/>
            <person name="Schlueter J."/>
            <person name="Ma J."/>
            <person name="Mitros T."/>
            <person name="Nelson W."/>
            <person name="Hyten D."/>
            <person name="Song Q."/>
            <person name="Thelen J."/>
            <person name="Cheng J."/>
            <person name="Xu D."/>
            <person name="Hellsten U."/>
            <person name="May G."/>
            <person name="Yu Y."/>
            <person name="Sakurai T."/>
            <person name="Umezawa T."/>
            <person name="Bhattacharyya M."/>
            <person name="Sandhu D."/>
            <person name="Valliyodan B."/>
            <person name="Lindquist E."/>
            <person name="Peto M."/>
            <person name="Grant D."/>
            <person name="Shu S."/>
            <person name="Goodstein D."/>
            <person name="Barry K."/>
            <person name="Futrell-Griggs M."/>
            <person name="Abernathy B."/>
            <person name="Du J."/>
            <person name="Tian Z."/>
            <person name="Zhu L."/>
            <person name="Gill N."/>
            <person name="Joshi T."/>
            <person name="Libault M."/>
            <person name="Sethuraman A."/>
            <person name="Zhang X."/>
            <person name="Shinozaki K."/>
            <person name="Nguyen H."/>
            <person name="Wing R."/>
            <person name="Cregan P."/>
            <person name="Specht J."/>
            <person name="Grimwood J."/>
            <person name="Rokhsar D."/>
            <person name="Stacey G."/>
            <person name="Shoemaker R."/>
            <person name="Jackson S."/>
        </authorList>
    </citation>
    <scope>NUCLEOTIDE SEQUENCE</scope>
    <source>
        <tissue evidence="1">Callus</tissue>
    </source>
</reference>
<accession>A0A0R0EM74</accession>
<dbReference type="EMBL" id="CM000852">
    <property type="protein sequence ID" value="KRG95104.1"/>
    <property type="molecule type" value="Genomic_DNA"/>
</dbReference>
<reference evidence="2" key="2">
    <citation type="submission" date="2018-02" db="UniProtKB">
        <authorList>
            <consortium name="EnsemblPlants"/>
        </authorList>
    </citation>
    <scope>IDENTIFICATION</scope>
    <source>
        <strain evidence="2">Williams 82</strain>
    </source>
</reference>
<dbReference type="EnsemblPlants" id="KRG95104">
    <property type="protein sequence ID" value="KRG95104"/>
    <property type="gene ID" value="GLYMA_19G130300"/>
</dbReference>
<sequence length="99" mass="11677">MAQCEQELLRAFEYAQFLHQLLRISQLVHSEWPHVLQIAQPHFKIKTKMNEFGTKKKDLILCVVLLLLSRWLATEGSITHSHFETHRFAHYANGLDTRH</sequence>
<proteinExistence type="predicted"/>
<dbReference type="Gramene" id="KRG95104">
    <property type="protein sequence ID" value="KRG95104"/>
    <property type="gene ID" value="GLYMA_19G130300"/>
</dbReference>
<reference evidence="1 2" key="1">
    <citation type="journal article" date="2010" name="Nature">
        <title>Genome sequence of the palaeopolyploid soybean.</title>
        <authorList>
            <person name="Schmutz J."/>
            <person name="Cannon S.B."/>
            <person name="Schlueter J."/>
            <person name="Ma J."/>
            <person name="Mitros T."/>
            <person name="Nelson W."/>
            <person name="Hyten D.L."/>
            <person name="Song Q."/>
            <person name="Thelen J.J."/>
            <person name="Cheng J."/>
            <person name="Xu D."/>
            <person name="Hellsten U."/>
            <person name="May G.D."/>
            <person name="Yu Y."/>
            <person name="Sakurai T."/>
            <person name="Umezawa T."/>
            <person name="Bhattacharyya M.K."/>
            <person name="Sandhu D."/>
            <person name="Valliyodan B."/>
            <person name="Lindquist E."/>
            <person name="Peto M."/>
            <person name="Grant D."/>
            <person name="Shu S."/>
            <person name="Goodstein D."/>
            <person name="Barry K."/>
            <person name="Futrell-Griggs M."/>
            <person name="Abernathy B."/>
            <person name="Du J."/>
            <person name="Tian Z."/>
            <person name="Zhu L."/>
            <person name="Gill N."/>
            <person name="Joshi T."/>
            <person name="Libault M."/>
            <person name="Sethuraman A."/>
            <person name="Zhang X.-C."/>
            <person name="Shinozaki K."/>
            <person name="Nguyen H.T."/>
            <person name="Wing R.A."/>
            <person name="Cregan P."/>
            <person name="Specht J."/>
            <person name="Grimwood J."/>
            <person name="Rokhsar D."/>
            <person name="Stacey G."/>
            <person name="Shoemaker R.C."/>
            <person name="Jackson S.A."/>
        </authorList>
    </citation>
    <scope>NUCLEOTIDE SEQUENCE [LARGE SCALE GENOMIC DNA]</scope>
    <source>
        <strain evidence="2">cv. Williams 82</strain>
        <tissue evidence="1">Callus</tissue>
    </source>
</reference>
<evidence type="ECO:0000313" key="1">
    <source>
        <dbReference type="EMBL" id="KRG95104.1"/>
    </source>
</evidence>
<dbReference type="Proteomes" id="UP000008827">
    <property type="component" value="Chromosome 19"/>
</dbReference>
<evidence type="ECO:0000313" key="3">
    <source>
        <dbReference type="Proteomes" id="UP000008827"/>
    </source>
</evidence>
<protein>
    <submittedName>
        <fullName evidence="1 2">Uncharacterized protein</fullName>
    </submittedName>
</protein>
<evidence type="ECO:0000313" key="2">
    <source>
        <dbReference type="EnsemblPlants" id="KRG95104"/>
    </source>
</evidence>